<dbReference type="EMBL" id="KT454971">
    <property type="protein sequence ID" value="ALI58935.1"/>
    <property type="molecule type" value="Genomic_DNA"/>
</dbReference>
<name>A0A0N9ZP09_PSEAI</name>
<organism evidence="2">
    <name type="scientific">Pseudomonas aeruginosa</name>
    <dbReference type="NCBI Taxonomy" id="287"/>
    <lineage>
        <taxon>Bacteria</taxon>
        <taxon>Pseudomonadati</taxon>
        <taxon>Pseudomonadota</taxon>
        <taxon>Gammaproteobacteria</taxon>
        <taxon>Pseudomonadales</taxon>
        <taxon>Pseudomonadaceae</taxon>
        <taxon>Pseudomonas</taxon>
    </lineage>
</organism>
<sequence length="581" mass="61940">MRITKLEITNFQGLRHAALDVSAPVLLVAGHNGAGKSSLLDGVAMAFNGQPRRVSLKKEIDKLITEGAKKGEARVEWLDEAGEVQACGVALPSGKGSPLADSPFLPYVLDASLFAGLKADDRRKLLLSLTGASASPAEVAKRLKAKGIDLALFEKVKPLLRSGFSAMVGQAKDYASEARGAWKAITGENYGSEKAVDWTPALLATVVTEDQVAEAGKNLQLLEDDLAEAQQALGASKQARQAADGRAQRIAKLRELVDLEPRRRNKLTTDEQNQDEWSEKVMAAELASSGSVPHQPLTCPHCQGAVDLQAGTLVVHQPPEQIADAEAARRLPEYREYLASAQRAVANSQRDLDECLAAAEQIKALEAESVEAPSAEAIANGEQAINELRQARDASRAKLVALQEALEAATQREASIAKAQAAHQDVVAWTGMVDALSPTGIPAEILADAIGPVNDTLKRLAGIAGWSPVQISADIDVTFGGRLYGLLSESERWRCDATLALAIATISGLRLALLDRFDVLDIPARTQQAMKLFQSLAVGGEIDTLIVAGTLKEPMAKTPTWLQAVWIDAGQLTDQHQQAAA</sequence>
<dbReference type="PANTHER" id="PTHR32114">
    <property type="entry name" value="ABC TRANSPORTER ABCH.3"/>
    <property type="match status" value="1"/>
</dbReference>
<accession>A0A0N9ZP09</accession>
<gene>
    <name evidence="2" type="primary">recF_2</name>
    <name evidence="2" type="ORF">CCBH4851_00231</name>
</gene>
<dbReference type="InterPro" id="IPR038729">
    <property type="entry name" value="Rad50/SbcC_AAA"/>
</dbReference>
<evidence type="ECO:0000259" key="1">
    <source>
        <dbReference type="Pfam" id="PF13476"/>
    </source>
</evidence>
<dbReference type="PATRIC" id="fig|287.2966.peg.2742"/>
<dbReference type="GO" id="GO:0006302">
    <property type="term" value="P:double-strand break repair"/>
    <property type="evidence" value="ECO:0007669"/>
    <property type="project" value="InterPro"/>
</dbReference>
<dbReference type="InterPro" id="IPR027417">
    <property type="entry name" value="P-loop_NTPase"/>
</dbReference>
<proteinExistence type="predicted"/>
<dbReference type="AlphaFoldDB" id="A0A0N9ZP09"/>
<dbReference type="GO" id="GO:0016887">
    <property type="term" value="F:ATP hydrolysis activity"/>
    <property type="evidence" value="ECO:0007669"/>
    <property type="project" value="InterPro"/>
</dbReference>
<dbReference type="Pfam" id="PF13476">
    <property type="entry name" value="AAA_23"/>
    <property type="match status" value="1"/>
</dbReference>
<reference evidence="2" key="1">
    <citation type="submission" date="2015-08" db="EMBL/GenBank/DDBJ databases">
        <title>Pseudomonas aeruginosa strain CCBH4851 chromosome region.</title>
        <authorList>
            <person name="Silveira M.C."/>
            <person name="Carvalho-Assef A.P.D."/>
            <person name="Albano R.M."/>
        </authorList>
    </citation>
    <scope>NUCLEOTIDE SEQUENCE</scope>
    <source>
        <strain evidence="2">CCBH4851</strain>
    </source>
</reference>
<feature type="domain" description="Rad50/SbcC-type AAA" evidence="1">
    <location>
        <begin position="5"/>
        <end position="75"/>
    </location>
</feature>
<dbReference type="SUPFAM" id="SSF52540">
    <property type="entry name" value="P-loop containing nucleoside triphosphate hydrolases"/>
    <property type="match status" value="1"/>
</dbReference>
<dbReference type="RefSeq" id="WP_019727229.1">
    <property type="nucleotide sequence ID" value="NZ_CBDDSE010000001.1"/>
</dbReference>
<protein>
    <submittedName>
        <fullName evidence="2">DNA replication and repair protein RecF</fullName>
    </submittedName>
</protein>
<dbReference type="PANTHER" id="PTHR32114:SF2">
    <property type="entry name" value="ABC TRANSPORTER ABCH.3"/>
    <property type="match status" value="1"/>
</dbReference>
<dbReference type="Gene3D" id="3.40.50.300">
    <property type="entry name" value="P-loop containing nucleotide triphosphate hydrolases"/>
    <property type="match status" value="1"/>
</dbReference>
<evidence type="ECO:0000313" key="2">
    <source>
        <dbReference type="EMBL" id="ALI58935.1"/>
    </source>
</evidence>